<dbReference type="AlphaFoldDB" id="A0A2U3NX12"/>
<dbReference type="OrthoDB" id="4735804at2"/>
<proteinExistence type="predicted"/>
<dbReference type="Proteomes" id="UP000240988">
    <property type="component" value="Unassembled WGS sequence"/>
</dbReference>
<evidence type="ECO:0000313" key="3">
    <source>
        <dbReference type="EMBL" id="SPM36022.1"/>
    </source>
</evidence>
<name>A0A2U3NX12_9MYCO</name>
<keyword evidence="4" id="KW-1185">Reference proteome</keyword>
<protein>
    <recommendedName>
        <fullName evidence="2">CDGP domain-containing protein</fullName>
    </recommendedName>
</protein>
<gene>
    <name evidence="3" type="ORF">MRAB57_3859</name>
</gene>
<accession>A0A2U3NX12</accession>
<feature type="domain" description="CDGP" evidence="2">
    <location>
        <begin position="28"/>
        <end position="95"/>
    </location>
</feature>
<dbReference type="Pfam" id="PF24238">
    <property type="entry name" value="CDGP"/>
    <property type="match status" value="1"/>
</dbReference>
<evidence type="ECO:0000259" key="2">
    <source>
        <dbReference type="Pfam" id="PF24238"/>
    </source>
</evidence>
<feature type="chain" id="PRO_5015483555" description="CDGP domain-containing protein" evidence="1">
    <location>
        <begin position="28"/>
        <end position="96"/>
    </location>
</feature>
<evidence type="ECO:0000313" key="4">
    <source>
        <dbReference type="Proteomes" id="UP000240988"/>
    </source>
</evidence>
<feature type="signal peptide" evidence="1">
    <location>
        <begin position="1"/>
        <end position="27"/>
    </location>
</feature>
<reference evidence="3 4" key="1">
    <citation type="submission" date="2017-01" db="EMBL/GenBank/DDBJ databases">
        <authorList>
            <consortium name="Urmite Genomes"/>
        </authorList>
    </citation>
    <scope>NUCLEOTIDE SEQUENCE [LARGE SCALE GENOMIC DNA]</scope>
    <source>
        <strain evidence="3 4">AB57</strain>
    </source>
</reference>
<dbReference type="EMBL" id="FUFA01000005">
    <property type="protein sequence ID" value="SPM36022.1"/>
    <property type="molecule type" value="Genomic_DNA"/>
</dbReference>
<dbReference type="RefSeq" id="WP_077088777.1">
    <property type="nucleotide sequence ID" value="NZ_LT721901.1"/>
</dbReference>
<evidence type="ECO:0000256" key="1">
    <source>
        <dbReference type="SAM" id="SignalP"/>
    </source>
</evidence>
<keyword evidence="1" id="KW-0732">Signal</keyword>
<sequence>MKRCIVGGLAALLMAGGQITSAPPASAGCVYGGNIISKCDGPIQPDGTWQRCVAAPHLIPNGASSWLVPERQCNQMGPGQFSADLGFADPPTHIDG</sequence>
<organism evidence="3 4">
    <name type="scientific">Mycobacterium rhizamassiliense</name>
    <dbReference type="NCBI Taxonomy" id="1841860"/>
    <lineage>
        <taxon>Bacteria</taxon>
        <taxon>Bacillati</taxon>
        <taxon>Actinomycetota</taxon>
        <taxon>Actinomycetes</taxon>
        <taxon>Mycobacteriales</taxon>
        <taxon>Mycobacteriaceae</taxon>
        <taxon>Mycobacterium</taxon>
    </lineage>
</organism>
<dbReference type="PROSITE" id="PS51257">
    <property type="entry name" value="PROKAR_LIPOPROTEIN"/>
    <property type="match status" value="1"/>
</dbReference>
<dbReference type="STRING" id="1841860.GCA_900157375_03862"/>
<dbReference type="InterPro" id="IPR056271">
    <property type="entry name" value="CDGP_dom"/>
</dbReference>